<dbReference type="PANTHER" id="PTHR12547:SF18">
    <property type="entry name" value="PROTEIN TIS11"/>
    <property type="match status" value="1"/>
</dbReference>
<dbReference type="InterPro" id="IPR036855">
    <property type="entry name" value="Znf_CCCH_sf"/>
</dbReference>
<reference evidence="7 8" key="1">
    <citation type="submission" date="2016-01" db="EMBL/GenBank/DDBJ databases">
        <title>Genome sequence of the yeast Holleya sinecauda.</title>
        <authorList>
            <person name="Dietrich F.S."/>
        </authorList>
    </citation>
    <scope>NUCLEOTIDE SEQUENCE [LARGE SCALE GENOMIC DNA]</scope>
    <source>
        <strain evidence="7 8">ATCC 58844</strain>
    </source>
</reference>
<dbReference type="OrthoDB" id="410307at2759"/>
<evidence type="ECO:0000256" key="2">
    <source>
        <dbReference type="ARBA" id="ARBA00022737"/>
    </source>
</evidence>
<evidence type="ECO:0000313" key="7">
    <source>
        <dbReference type="EMBL" id="AMD18960.1"/>
    </source>
</evidence>
<organism evidence="7 8">
    <name type="scientific">Eremothecium sinecaudum</name>
    <dbReference type="NCBI Taxonomy" id="45286"/>
    <lineage>
        <taxon>Eukaryota</taxon>
        <taxon>Fungi</taxon>
        <taxon>Dikarya</taxon>
        <taxon>Ascomycota</taxon>
        <taxon>Saccharomycotina</taxon>
        <taxon>Saccharomycetes</taxon>
        <taxon>Saccharomycetales</taxon>
        <taxon>Saccharomycetaceae</taxon>
        <taxon>Eremothecium</taxon>
    </lineage>
</organism>
<feature type="zinc finger region" description="C3H1-type" evidence="5">
    <location>
        <begin position="220"/>
        <end position="248"/>
    </location>
</feature>
<dbReference type="SMART" id="SM00356">
    <property type="entry name" value="ZnF_C3H1"/>
    <property type="match status" value="2"/>
</dbReference>
<evidence type="ECO:0000256" key="4">
    <source>
        <dbReference type="ARBA" id="ARBA00022833"/>
    </source>
</evidence>
<dbReference type="RefSeq" id="XP_017985956.1">
    <property type="nucleotide sequence ID" value="XM_018130467.1"/>
</dbReference>
<sequence>MELNFVTPRHDTVRIGLVKHTGIVGRTITEKQSDQTDYSQMSSSPSNTQISVFSNGYEDYDARIREIEAYYIKTLLSDDYGSEAVTSEESLSVTKPTLQNEFLGMQRSWSQVNNEIQPFSQGLASSVSNFEVEINPQYRPLNGILPLTTENLESLQRPVTKDVTPPPKKHAHQPQEKINKVLYKTELCESFSTTGFCKYNEKCQFAHGLQELKFKERSNKFRTRPCLNWMKTGYCRYGARCCFKHGNDNDIKIYLEAGLIKLNGDKAVAAEAGNAGNAGNAGKKRNLHANVNILQKMAW</sequence>
<accession>A0A120K135</accession>
<dbReference type="PANTHER" id="PTHR12547">
    <property type="entry name" value="CCCH ZINC FINGER/TIS11-RELATED"/>
    <property type="match status" value="1"/>
</dbReference>
<dbReference type="FunFam" id="4.10.1000.10:FF:000018">
    <property type="entry name" value="Zinc finger protein"/>
    <property type="match status" value="1"/>
</dbReference>
<evidence type="ECO:0000256" key="3">
    <source>
        <dbReference type="ARBA" id="ARBA00022771"/>
    </source>
</evidence>
<name>A0A120K135_9SACH</name>
<dbReference type="GO" id="GO:0000956">
    <property type="term" value="P:nuclear-transcribed mRNA catabolic process"/>
    <property type="evidence" value="ECO:0007669"/>
    <property type="project" value="UniProtKB-ARBA"/>
</dbReference>
<dbReference type="GO" id="GO:0008270">
    <property type="term" value="F:zinc ion binding"/>
    <property type="evidence" value="ECO:0007669"/>
    <property type="project" value="UniProtKB-KW"/>
</dbReference>
<dbReference type="AlphaFoldDB" id="A0A120K135"/>
<dbReference type="STRING" id="45286.A0A120K135"/>
<dbReference type="InterPro" id="IPR000571">
    <property type="entry name" value="Znf_CCCH"/>
</dbReference>
<keyword evidence="8" id="KW-1185">Reference proteome</keyword>
<dbReference type="GO" id="GO:0003729">
    <property type="term" value="F:mRNA binding"/>
    <property type="evidence" value="ECO:0007669"/>
    <property type="project" value="InterPro"/>
</dbReference>
<proteinExistence type="predicted"/>
<feature type="zinc finger region" description="C3H1-type" evidence="5">
    <location>
        <begin position="182"/>
        <end position="210"/>
    </location>
</feature>
<keyword evidence="3 5" id="KW-0863">Zinc-finger</keyword>
<keyword evidence="2" id="KW-0677">Repeat</keyword>
<evidence type="ECO:0000259" key="6">
    <source>
        <dbReference type="PROSITE" id="PS50103"/>
    </source>
</evidence>
<dbReference type="PROSITE" id="PS50103">
    <property type="entry name" value="ZF_C3H1"/>
    <property type="match status" value="2"/>
</dbReference>
<dbReference type="FunFam" id="4.10.1000.10:FF:000001">
    <property type="entry name" value="zinc finger CCCH domain-containing protein 15-like"/>
    <property type="match status" value="1"/>
</dbReference>
<dbReference type="EMBL" id="CP014242">
    <property type="protein sequence ID" value="AMD18960.1"/>
    <property type="molecule type" value="Genomic_DNA"/>
</dbReference>
<feature type="domain" description="C3H1-type" evidence="6">
    <location>
        <begin position="182"/>
        <end position="210"/>
    </location>
</feature>
<dbReference type="InterPro" id="IPR045877">
    <property type="entry name" value="ZFP36-like"/>
</dbReference>
<feature type="domain" description="C3H1-type" evidence="6">
    <location>
        <begin position="220"/>
        <end position="248"/>
    </location>
</feature>
<evidence type="ECO:0000313" key="8">
    <source>
        <dbReference type="Proteomes" id="UP000243052"/>
    </source>
</evidence>
<evidence type="ECO:0000256" key="1">
    <source>
        <dbReference type="ARBA" id="ARBA00022723"/>
    </source>
</evidence>
<dbReference type="Gene3D" id="4.10.1000.10">
    <property type="entry name" value="Zinc finger, CCCH-type"/>
    <property type="match status" value="2"/>
</dbReference>
<dbReference type="Proteomes" id="UP000243052">
    <property type="component" value="Chromosome ii"/>
</dbReference>
<evidence type="ECO:0000256" key="5">
    <source>
        <dbReference type="PROSITE-ProRule" id="PRU00723"/>
    </source>
</evidence>
<dbReference type="GO" id="GO:0006879">
    <property type="term" value="P:intracellular iron ion homeostasis"/>
    <property type="evidence" value="ECO:0007669"/>
    <property type="project" value="UniProtKB-ARBA"/>
</dbReference>
<dbReference type="SUPFAM" id="SSF90229">
    <property type="entry name" value="CCCH zinc finger"/>
    <property type="match status" value="2"/>
</dbReference>
<keyword evidence="4 5" id="KW-0862">Zinc</keyword>
<gene>
    <name evidence="7" type="ORF">AW171_hschr2490</name>
</gene>
<dbReference type="Pfam" id="PF00642">
    <property type="entry name" value="zf-CCCH"/>
    <property type="match status" value="2"/>
</dbReference>
<keyword evidence="1 5" id="KW-0479">Metal-binding</keyword>
<protein>
    <submittedName>
        <fullName evidence="7">HBR059Wp</fullName>
    </submittedName>
</protein>
<dbReference type="GeneID" id="28722156"/>